<evidence type="ECO:0000313" key="3">
    <source>
        <dbReference type="Proteomes" id="UP000295280"/>
    </source>
</evidence>
<dbReference type="AlphaFoldDB" id="A0A9Q8FRN8"/>
<dbReference type="InterPro" id="IPR029058">
    <property type="entry name" value="AB_hydrolase_fold"/>
</dbReference>
<reference evidence="2 3" key="1">
    <citation type="submission" date="2019-01" db="EMBL/GenBank/DDBJ databases">
        <title>Draft genome sequences of the type strains of six Macrococcus species.</title>
        <authorList>
            <person name="Mazhar S."/>
            <person name="Altermann E."/>
            <person name="Hill C."/>
            <person name="Mcauliffe O."/>
        </authorList>
    </citation>
    <scope>NUCLEOTIDE SEQUENCE [LARGE SCALE GENOMIC DNA]</scope>
    <source>
        <strain evidence="2 3">ATCC 51828</strain>
    </source>
</reference>
<name>A0A9Q8FRN8_9STAP</name>
<proteinExistence type="predicted"/>
<sequence>MEKFSVTLADNNQTEVTVFSPEEPIGTLQFLHGMSEHTDRYQDIGQYFKALGYKVIMHNHLGHGGLVEEDARGHFESINQLVQHSEEILQSFKVQDKPVILIGHSMGSVISRQYVLTYPDEFSALIMVGTSFFDNRAQVALSLLNAMIAVKGKESRSEFANELTIKTFNKKFRPLTTDSDWLSANPENVQSFVADPLTGFNMSLNAYREILRSMKKSQRKRELKKMRRTMPVLLVSGKDDAFSNFGKGIEKLGNLYKQNGMHHVTVQLYSHARHEVLFERNQTEVLHRIAVWMQQVQHD</sequence>
<dbReference type="OrthoDB" id="9806902at2"/>
<evidence type="ECO:0000313" key="2">
    <source>
        <dbReference type="EMBL" id="TDM04144.1"/>
    </source>
</evidence>
<organism evidence="2 3">
    <name type="scientific">Macrococcus carouselicus</name>
    <dbReference type="NCBI Taxonomy" id="69969"/>
    <lineage>
        <taxon>Bacteria</taxon>
        <taxon>Bacillati</taxon>
        <taxon>Bacillota</taxon>
        <taxon>Bacilli</taxon>
        <taxon>Bacillales</taxon>
        <taxon>Staphylococcaceae</taxon>
        <taxon>Macrococcus</taxon>
    </lineage>
</organism>
<dbReference type="InterPro" id="IPR022742">
    <property type="entry name" value="Hydrolase_4"/>
</dbReference>
<comment type="caution">
    <text evidence="2">The sequence shown here is derived from an EMBL/GenBank/DDBJ whole genome shotgun (WGS) entry which is preliminary data.</text>
</comment>
<dbReference type="PANTHER" id="PTHR11614">
    <property type="entry name" value="PHOSPHOLIPASE-RELATED"/>
    <property type="match status" value="1"/>
</dbReference>
<feature type="domain" description="Serine aminopeptidase S33" evidence="1">
    <location>
        <begin position="23"/>
        <end position="280"/>
    </location>
</feature>
<protein>
    <submittedName>
        <fullName evidence="2">Alpha/beta fold hydrolase</fullName>
    </submittedName>
</protein>
<dbReference type="InterPro" id="IPR051044">
    <property type="entry name" value="MAG_DAG_Lipase"/>
</dbReference>
<dbReference type="GO" id="GO:0016787">
    <property type="term" value="F:hydrolase activity"/>
    <property type="evidence" value="ECO:0007669"/>
    <property type="project" value="UniProtKB-KW"/>
</dbReference>
<evidence type="ECO:0000259" key="1">
    <source>
        <dbReference type="Pfam" id="PF12146"/>
    </source>
</evidence>
<dbReference type="Gene3D" id="3.40.50.1820">
    <property type="entry name" value="alpha/beta hydrolase"/>
    <property type="match status" value="1"/>
</dbReference>
<dbReference type="RefSeq" id="WP_133417005.1">
    <property type="nucleotide sequence ID" value="NZ_SCWD01000001.1"/>
</dbReference>
<dbReference type="Proteomes" id="UP000295280">
    <property type="component" value="Unassembled WGS sequence"/>
</dbReference>
<dbReference type="SUPFAM" id="SSF53474">
    <property type="entry name" value="alpha/beta-Hydrolases"/>
    <property type="match status" value="1"/>
</dbReference>
<keyword evidence="2" id="KW-0378">Hydrolase</keyword>
<accession>A0A9Q8FRN8</accession>
<dbReference type="Pfam" id="PF12146">
    <property type="entry name" value="Hydrolase_4"/>
    <property type="match status" value="1"/>
</dbReference>
<keyword evidence="3" id="KW-1185">Reference proteome</keyword>
<dbReference type="EMBL" id="SCWD01000001">
    <property type="protein sequence ID" value="TDM04144.1"/>
    <property type="molecule type" value="Genomic_DNA"/>
</dbReference>
<gene>
    <name evidence="2" type="ORF">ERX40_02950</name>
</gene>